<keyword evidence="2" id="KW-1185">Reference proteome</keyword>
<organism evidence="1 2">
    <name type="scientific">Neobacillus novalis</name>
    <dbReference type="NCBI Taxonomy" id="220687"/>
    <lineage>
        <taxon>Bacteria</taxon>
        <taxon>Bacillati</taxon>
        <taxon>Bacillota</taxon>
        <taxon>Bacilli</taxon>
        <taxon>Bacillales</taxon>
        <taxon>Bacillaceae</taxon>
        <taxon>Neobacillus</taxon>
    </lineage>
</organism>
<name>A0AA95MQR3_9BACI</name>
<dbReference type="GO" id="GO:0030420">
    <property type="term" value="P:establishment of competence for transformation"/>
    <property type="evidence" value="ECO:0007669"/>
    <property type="project" value="InterPro"/>
</dbReference>
<dbReference type="KEGG" id="nnv:QNH39_07630"/>
<dbReference type="InterPro" id="IPR010461">
    <property type="entry name" value="ComK"/>
</dbReference>
<evidence type="ECO:0000313" key="2">
    <source>
        <dbReference type="Proteomes" id="UP001178288"/>
    </source>
</evidence>
<dbReference type="EMBL" id="CP126114">
    <property type="protein sequence ID" value="WHY87692.1"/>
    <property type="molecule type" value="Genomic_DNA"/>
</dbReference>
<reference evidence="1" key="1">
    <citation type="submission" date="2023-05" db="EMBL/GenBank/DDBJ databases">
        <title>Comparative genomics of Bacillaceae isolates and their secondary metabolite potential.</title>
        <authorList>
            <person name="Song L."/>
            <person name="Nielsen L.J."/>
            <person name="Mohite O."/>
            <person name="Xu X."/>
            <person name="Weber T."/>
            <person name="Kovacs A.T."/>
        </authorList>
    </citation>
    <scope>NUCLEOTIDE SEQUENCE</scope>
    <source>
        <strain evidence="1">XLM17</strain>
    </source>
</reference>
<gene>
    <name evidence="1" type="ORF">QNH39_07630</name>
</gene>
<proteinExistence type="predicted"/>
<evidence type="ECO:0000313" key="1">
    <source>
        <dbReference type="EMBL" id="WHY87692.1"/>
    </source>
</evidence>
<accession>A0AA95MQR3</accession>
<dbReference type="RefSeq" id="WP_066147691.1">
    <property type="nucleotide sequence ID" value="NZ_CP126114.1"/>
</dbReference>
<dbReference type="Proteomes" id="UP001178288">
    <property type="component" value="Chromosome"/>
</dbReference>
<sequence length="191" mass="22654">MQEKLIEDYEINPRTMFIIPVKYGSKTYSKIYEVDDVFLSPLSPLEIIKRSCNYFGVDYESRRKGSRNIIGNKRKLPIVVELFNHLLFFPTLSPCSKECIWIAYEQVKDYQRIGPLESLIIFYNKQSHRFPVPYSTIEAQMFKTSLLKTRLMQRIENNEKRLSYISSRTKMPQALETTLQYDSEFHVKKSK</sequence>
<dbReference type="AlphaFoldDB" id="A0AA95MQR3"/>
<protein>
    <submittedName>
        <fullName evidence="1">Competence protein ComK</fullName>
    </submittedName>
</protein>
<dbReference type="Pfam" id="PF06338">
    <property type="entry name" value="ComK"/>
    <property type="match status" value="1"/>
</dbReference>